<evidence type="ECO:0000256" key="1">
    <source>
        <dbReference type="SAM" id="Phobius"/>
    </source>
</evidence>
<gene>
    <name evidence="2" type="ORF">EVA_10839</name>
</gene>
<reference evidence="2" key="1">
    <citation type="journal article" date="2012" name="PLoS ONE">
        <title>Gene sets for utilization of primary and secondary nutrition supplies in the distal gut of endangered iberian lynx.</title>
        <authorList>
            <person name="Alcaide M."/>
            <person name="Messina E."/>
            <person name="Richter M."/>
            <person name="Bargiela R."/>
            <person name="Peplies J."/>
            <person name="Huws S.A."/>
            <person name="Newbold C.J."/>
            <person name="Golyshin P.N."/>
            <person name="Simon M.A."/>
            <person name="Lopez G."/>
            <person name="Yakimov M.M."/>
            <person name="Ferrer M."/>
        </authorList>
    </citation>
    <scope>NUCLEOTIDE SEQUENCE</scope>
</reference>
<keyword evidence="1" id="KW-0472">Membrane</keyword>
<comment type="caution">
    <text evidence="2">The sequence shown here is derived from an EMBL/GenBank/DDBJ whole genome shotgun (WGS) entry which is preliminary data.</text>
</comment>
<protein>
    <submittedName>
        <fullName evidence="2">Uncharacterized protein</fullName>
    </submittedName>
</protein>
<feature type="transmembrane region" description="Helical" evidence="1">
    <location>
        <begin position="12"/>
        <end position="34"/>
    </location>
</feature>
<evidence type="ECO:0000313" key="2">
    <source>
        <dbReference type="EMBL" id="EJX01058.1"/>
    </source>
</evidence>
<accession>J9GGW9</accession>
<name>J9GGW9_9ZZZZ</name>
<keyword evidence="1" id="KW-1133">Transmembrane helix</keyword>
<dbReference type="AlphaFoldDB" id="J9GGW9"/>
<organism evidence="2">
    <name type="scientific">gut metagenome</name>
    <dbReference type="NCBI Taxonomy" id="749906"/>
    <lineage>
        <taxon>unclassified sequences</taxon>
        <taxon>metagenomes</taxon>
        <taxon>organismal metagenomes</taxon>
    </lineage>
</organism>
<proteinExistence type="predicted"/>
<keyword evidence="1" id="KW-0812">Transmembrane</keyword>
<sequence>MKKCNNVSFVLFFYILTDRICFFLLKYCIFAVLISRHSIPCSCRV</sequence>
<dbReference type="EMBL" id="AMCI01003109">
    <property type="protein sequence ID" value="EJX01058.1"/>
    <property type="molecule type" value="Genomic_DNA"/>
</dbReference>